<organism evidence="1 2">
    <name type="scientific">Gossypium harknessii</name>
    <dbReference type="NCBI Taxonomy" id="34285"/>
    <lineage>
        <taxon>Eukaryota</taxon>
        <taxon>Viridiplantae</taxon>
        <taxon>Streptophyta</taxon>
        <taxon>Embryophyta</taxon>
        <taxon>Tracheophyta</taxon>
        <taxon>Spermatophyta</taxon>
        <taxon>Magnoliopsida</taxon>
        <taxon>eudicotyledons</taxon>
        <taxon>Gunneridae</taxon>
        <taxon>Pentapetalae</taxon>
        <taxon>rosids</taxon>
        <taxon>malvids</taxon>
        <taxon>Malvales</taxon>
        <taxon>Malvaceae</taxon>
        <taxon>Malvoideae</taxon>
        <taxon>Gossypium</taxon>
    </lineage>
</organism>
<gene>
    <name evidence="1" type="ORF">Gohar_004908</name>
</gene>
<evidence type="ECO:0000313" key="1">
    <source>
        <dbReference type="EMBL" id="MBA0805390.1"/>
    </source>
</evidence>
<comment type="caution">
    <text evidence="1">The sequence shown here is derived from an EMBL/GenBank/DDBJ whole genome shotgun (WGS) entry which is preliminary data.</text>
</comment>
<evidence type="ECO:0000313" key="2">
    <source>
        <dbReference type="Proteomes" id="UP000593560"/>
    </source>
</evidence>
<dbReference type="EMBL" id="JABFAD010000008">
    <property type="protein sequence ID" value="MBA0805390.1"/>
    <property type="molecule type" value="Genomic_DNA"/>
</dbReference>
<keyword evidence="2" id="KW-1185">Reference proteome</keyword>
<sequence>MAPKKMFPLQFLCSLQTLISTIQQGILEDFGSFAANTAYCQP</sequence>
<reference evidence="1 2" key="1">
    <citation type="journal article" date="2019" name="Genome Biol. Evol.">
        <title>Insights into the evolution of the New World diploid cottons (Gossypium, subgenus Houzingenia) based on genome sequencing.</title>
        <authorList>
            <person name="Grover C.E."/>
            <person name="Arick M.A. 2nd"/>
            <person name="Thrash A."/>
            <person name="Conover J.L."/>
            <person name="Sanders W.S."/>
            <person name="Peterson D.G."/>
            <person name="Frelichowski J.E."/>
            <person name="Scheffler J.A."/>
            <person name="Scheffler B.E."/>
            <person name="Wendel J.F."/>
        </authorList>
    </citation>
    <scope>NUCLEOTIDE SEQUENCE [LARGE SCALE GENOMIC DNA]</scope>
    <source>
        <strain evidence="1">0</strain>
        <tissue evidence="1">Leaf</tissue>
    </source>
</reference>
<dbReference type="AlphaFoldDB" id="A0A7J9H6F1"/>
<protein>
    <submittedName>
        <fullName evidence="1">Uncharacterized protein</fullName>
    </submittedName>
</protein>
<accession>A0A7J9H6F1</accession>
<name>A0A7J9H6F1_9ROSI</name>
<proteinExistence type="predicted"/>
<dbReference type="Proteomes" id="UP000593560">
    <property type="component" value="Unassembled WGS sequence"/>
</dbReference>